<dbReference type="Pfam" id="PF02897">
    <property type="entry name" value="Peptidase_S9_N"/>
    <property type="match status" value="1"/>
</dbReference>
<dbReference type="InterPro" id="IPR023302">
    <property type="entry name" value="Pept_S9A_N"/>
</dbReference>
<name>A0A7T4EH25_9CORY</name>
<dbReference type="EMBL" id="CP066007">
    <property type="protein sequence ID" value="QQB47257.1"/>
    <property type="molecule type" value="Genomic_DNA"/>
</dbReference>
<protein>
    <submittedName>
        <fullName evidence="7">S9 family peptidase</fullName>
    </submittedName>
</protein>
<feature type="domain" description="Peptidase S9A N-terminal" evidence="6">
    <location>
        <begin position="7"/>
        <end position="416"/>
    </location>
</feature>
<dbReference type="GO" id="GO:0006508">
    <property type="term" value="P:proteolysis"/>
    <property type="evidence" value="ECO:0007669"/>
    <property type="project" value="UniProtKB-KW"/>
</dbReference>
<evidence type="ECO:0000256" key="3">
    <source>
        <dbReference type="ARBA" id="ARBA00022801"/>
    </source>
</evidence>
<dbReference type="Gene3D" id="3.40.50.1820">
    <property type="entry name" value="alpha/beta hydrolase"/>
    <property type="match status" value="1"/>
</dbReference>
<keyword evidence="2" id="KW-0645">Protease</keyword>
<evidence type="ECO:0000256" key="4">
    <source>
        <dbReference type="ARBA" id="ARBA00022825"/>
    </source>
</evidence>
<evidence type="ECO:0000256" key="1">
    <source>
        <dbReference type="ARBA" id="ARBA00005228"/>
    </source>
</evidence>
<dbReference type="InterPro" id="IPR051543">
    <property type="entry name" value="Serine_Peptidase_S9A"/>
</dbReference>
<dbReference type="PRINTS" id="PR00862">
    <property type="entry name" value="PROLIGOPTASE"/>
</dbReference>
<feature type="domain" description="Peptidase S9 prolyl oligopeptidase catalytic" evidence="5">
    <location>
        <begin position="476"/>
        <end position="690"/>
    </location>
</feature>
<proteinExistence type="inferred from homology"/>
<dbReference type="Proteomes" id="UP000596145">
    <property type="component" value="Chromosome"/>
</dbReference>
<reference evidence="7 8" key="1">
    <citation type="submission" date="2020-12" db="EMBL/GenBank/DDBJ databases">
        <title>FDA dAtabase for Regulatory Grade micrObial Sequences (FDA-ARGOS): Supporting development and validation of Infectious Disease Dx tests.</title>
        <authorList>
            <person name="Sproer C."/>
            <person name="Gronow S."/>
            <person name="Severitt S."/>
            <person name="Schroder I."/>
            <person name="Tallon L."/>
            <person name="Sadzewicz L."/>
            <person name="Zhao X."/>
            <person name="Boylan J."/>
            <person name="Ott S."/>
            <person name="Bowen H."/>
            <person name="Vavikolanu K."/>
            <person name="Mehta A."/>
            <person name="Aluvathingal J."/>
            <person name="Nadendla S."/>
            <person name="Lowell S."/>
            <person name="Myers T."/>
            <person name="Yan Y."/>
            <person name="Sichtig H."/>
        </authorList>
    </citation>
    <scope>NUCLEOTIDE SEQUENCE [LARGE SCALE GENOMIC DNA]</scope>
    <source>
        <strain evidence="7 8">FDAARGOS_1053</strain>
    </source>
</reference>
<evidence type="ECO:0000259" key="6">
    <source>
        <dbReference type="Pfam" id="PF02897"/>
    </source>
</evidence>
<evidence type="ECO:0000256" key="2">
    <source>
        <dbReference type="ARBA" id="ARBA00022670"/>
    </source>
</evidence>
<dbReference type="Pfam" id="PF00326">
    <property type="entry name" value="Peptidase_S9"/>
    <property type="match status" value="1"/>
</dbReference>
<dbReference type="RefSeq" id="WP_084036535.1">
    <property type="nucleotide sequence ID" value="NZ_CP066007.1"/>
</dbReference>
<sequence>MTKPSAPRAPKIPTIRSFHGREFVDDYEWMRDKDKALEFLNASNTHAEESMAHLGTLSQNLYDEVLSRIHETDMSLPSRGRGYWYFFRIEKGENYGRICRVPAGEGWIPPQVQRDSALPGEQVIFDLEKESEGQEFFSLGAAAVTDSGRYLAYSLDVEGNERYTLRIRDLSTGEDLDDVLENISSGCTWVGEEYIFYETVDDAWRPDSVWRHRVGTPRSEDVRVFHEPDERFWVGVGLSVSDKYLLIGCSSKVTSEYYYLPADDPEGEFRLIREREEGVDYDLTHAVVGGEDMWIVTHNKLSPNYSCGLSPVGKPLDLGEELMAHSDEARITGAAAYRDFLLLGRMENGLAKSYVKRGEGDWELLHIGDEELSSTSISGGSLWEAPVFRAYYTTYTNTPAIYAVDVKTDEKTLLKQEKVRGGYDPSQYESRRLWVPTPDGKKIPVSIVQRRDLDPDVPHPTHMTGYGAYEVSSGPAFSSARVSLLDRGIRFVEVHVRGGGEMGRLWYDNGKGLNKKHTFEDFITVADYLIDHGYTTPAMLGASGGSAGGLLMGAVANMGGDRFKAIRADVPFVDPLTSMLKPELPLTVTEWDEWGDPYHEADVYDYMASYAPYENVEAKPYPNILATTSLNDTRVLYVEPAKWIAKLREVATAGEFLLRTEMVAGHGGVSGRYDAIRRSREDAAWLVNQITGLTK</sequence>
<keyword evidence="3" id="KW-0378">Hydrolase</keyword>
<keyword evidence="4" id="KW-0720">Serine protease</keyword>
<dbReference type="Gene3D" id="2.130.10.120">
    <property type="entry name" value="Prolyl oligopeptidase, N-terminal domain"/>
    <property type="match status" value="1"/>
</dbReference>
<dbReference type="InterPro" id="IPR002470">
    <property type="entry name" value="Peptidase_S9A"/>
</dbReference>
<dbReference type="PANTHER" id="PTHR11757:SF19">
    <property type="entry name" value="PROLYL ENDOPEPTIDASE-LIKE"/>
    <property type="match status" value="1"/>
</dbReference>
<gene>
    <name evidence="7" type="ORF">I6I10_04965</name>
</gene>
<dbReference type="SUPFAM" id="SSF50993">
    <property type="entry name" value="Peptidase/esterase 'gauge' domain"/>
    <property type="match status" value="1"/>
</dbReference>
<accession>A0A7T4EH25</accession>
<dbReference type="OrthoDB" id="9801421at2"/>
<dbReference type="InterPro" id="IPR029058">
    <property type="entry name" value="AB_hydrolase_fold"/>
</dbReference>
<dbReference type="InterPro" id="IPR001375">
    <property type="entry name" value="Peptidase_S9_cat"/>
</dbReference>
<evidence type="ECO:0000259" key="5">
    <source>
        <dbReference type="Pfam" id="PF00326"/>
    </source>
</evidence>
<dbReference type="SUPFAM" id="SSF53474">
    <property type="entry name" value="alpha/beta-Hydrolases"/>
    <property type="match status" value="1"/>
</dbReference>
<evidence type="ECO:0000313" key="8">
    <source>
        <dbReference type="Proteomes" id="UP000596145"/>
    </source>
</evidence>
<dbReference type="PANTHER" id="PTHR11757">
    <property type="entry name" value="PROTEASE FAMILY S9A OLIGOPEPTIDASE"/>
    <property type="match status" value="1"/>
</dbReference>
<dbReference type="GeneID" id="92760919"/>
<dbReference type="AlphaFoldDB" id="A0A7T4EH25"/>
<comment type="similarity">
    <text evidence="1">Belongs to the peptidase S9A family.</text>
</comment>
<organism evidence="7 8">
    <name type="scientific">Corynebacterium glucuronolyticum</name>
    <dbReference type="NCBI Taxonomy" id="39791"/>
    <lineage>
        <taxon>Bacteria</taxon>
        <taxon>Bacillati</taxon>
        <taxon>Actinomycetota</taxon>
        <taxon>Actinomycetes</taxon>
        <taxon>Mycobacteriales</taxon>
        <taxon>Corynebacteriaceae</taxon>
        <taxon>Corynebacterium</taxon>
    </lineage>
</organism>
<evidence type="ECO:0000313" key="7">
    <source>
        <dbReference type="EMBL" id="QQB47257.1"/>
    </source>
</evidence>
<dbReference type="GO" id="GO:0004252">
    <property type="term" value="F:serine-type endopeptidase activity"/>
    <property type="evidence" value="ECO:0007669"/>
    <property type="project" value="InterPro"/>
</dbReference>